<name>A0ABS1S5V1_9RHOB</name>
<keyword evidence="3" id="KW-1185">Reference proteome</keyword>
<protein>
    <recommendedName>
        <fullName evidence="4">VanZ family protein</fullName>
    </recommendedName>
</protein>
<gene>
    <name evidence="2" type="ORF">JL111_11475</name>
</gene>
<keyword evidence="1" id="KW-1133">Transmembrane helix</keyword>
<evidence type="ECO:0000313" key="3">
    <source>
        <dbReference type="Proteomes" id="UP000644749"/>
    </source>
</evidence>
<dbReference type="EMBL" id="JAESHT010000009">
    <property type="protein sequence ID" value="MBL3674105.1"/>
    <property type="molecule type" value="Genomic_DNA"/>
</dbReference>
<evidence type="ECO:0000313" key="2">
    <source>
        <dbReference type="EMBL" id="MBL3674105.1"/>
    </source>
</evidence>
<keyword evidence="1" id="KW-0472">Membrane</keyword>
<feature type="transmembrane region" description="Helical" evidence="1">
    <location>
        <begin position="107"/>
        <end position="125"/>
    </location>
</feature>
<organism evidence="2 3">
    <name type="scientific">Paracoccus aerius</name>
    <dbReference type="NCBI Taxonomy" id="1915382"/>
    <lineage>
        <taxon>Bacteria</taxon>
        <taxon>Pseudomonadati</taxon>
        <taxon>Pseudomonadota</taxon>
        <taxon>Alphaproteobacteria</taxon>
        <taxon>Rhodobacterales</taxon>
        <taxon>Paracoccaceae</taxon>
        <taxon>Paracoccus</taxon>
    </lineage>
</organism>
<evidence type="ECO:0008006" key="4">
    <source>
        <dbReference type="Google" id="ProtNLM"/>
    </source>
</evidence>
<feature type="transmembrane region" description="Helical" evidence="1">
    <location>
        <begin position="76"/>
        <end position="95"/>
    </location>
</feature>
<accession>A0ABS1S5V1</accession>
<dbReference type="RefSeq" id="WP_202380160.1">
    <property type="nucleotide sequence ID" value="NZ_JAESHT010000009.1"/>
</dbReference>
<comment type="caution">
    <text evidence="2">The sequence shown here is derived from an EMBL/GenBank/DDBJ whole genome shotgun (WGS) entry which is preliminary data.</text>
</comment>
<proteinExistence type="predicted"/>
<feature type="transmembrane region" description="Helical" evidence="1">
    <location>
        <begin position="132"/>
        <end position="154"/>
    </location>
</feature>
<evidence type="ECO:0000256" key="1">
    <source>
        <dbReference type="SAM" id="Phobius"/>
    </source>
</evidence>
<sequence>MQRDFARSFRFARDETSGCGLPSATDAEASRQKARLLIEETENPPCGILAYEKEREPWLRQSMEGATMEATSQGRAIAWSLAVLLLAANVAGYAFDLYAAAWWFDRVLHAATLFAITFWLALLVCTRVFRPGWTLITAAMVTSLGVAIGAWWEVAEWAFDLLAPGNVIKGKNDTVIDIIMDTLGAVFAALLAPRFLRAH</sequence>
<dbReference type="InterPro" id="IPR014509">
    <property type="entry name" value="YjdF-like"/>
</dbReference>
<dbReference type="Proteomes" id="UP000644749">
    <property type="component" value="Unassembled WGS sequence"/>
</dbReference>
<dbReference type="Pfam" id="PF09997">
    <property type="entry name" value="DUF2238"/>
    <property type="match status" value="1"/>
</dbReference>
<keyword evidence="1" id="KW-0812">Transmembrane</keyword>
<reference evidence="2 3" key="1">
    <citation type="submission" date="2021-01" db="EMBL/GenBank/DDBJ databases">
        <title>011410 draft genome.</title>
        <authorList>
            <person name="Lang L."/>
        </authorList>
    </citation>
    <scope>NUCLEOTIDE SEQUENCE [LARGE SCALE GENOMIC DNA]</scope>
    <source>
        <strain evidence="2 3">KCTC 42845</strain>
    </source>
</reference>
<feature type="transmembrane region" description="Helical" evidence="1">
    <location>
        <begin position="174"/>
        <end position="196"/>
    </location>
</feature>